<name>A0ABU0L1U1_9BACL</name>
<reference evidence="1 2" key="1">
    <citation type="submission" date="2023-07" db="EMBL/GenBank/DDBJ databases">
        <title>Genomic Encyclopedia of Type Strains, Phase IV (KMG-IV): sequencing the most valuable type-strain genomes for metagenomic binning, comparative biology and taxonomic classification.</title>
        <authorList>
            <person name="Goeker M."/>
        </authorList>
    </citation>
    <scope>NUCLEOTIDE SEQUENCE [LARGE SCALE GENOMIC DNA]</scope>
    <source>
        <strain evidence="1 2">DSM 14914</strain>
    </source>
</reference>
<dbReference type="EMBL" id="JAUSWA010000023">
    <property type="protein sequence ID" value="MDQ0495509.1"/>
    <property type="molecule type" value="Genomic_DNA"/>
</dbReference>
<gene>
    <name evidence="1" type="ORF">QOZ95_003689</name>
</gene>
<proteinExistence type="predicted"/>
<protein>
    <submittedName>
        <fullName evidence="1">Uncharacterized protein</fullName>
    </submittedName>
</protein>
<organism evidence="1 2">
    <name type="scientific">Paenibacillus brasilensis</name>
    <dbReference type="NCBI Taxonomy" id="128574"/>
    <lineage>
        <taxon>Bacteria</taxon>
        <taxon>Bacillati</taxon>
        <taxon>Bacillota</taxon>
        <taxon>Bacilli</taxon>
        <taxon>Bacillales</taxon>
        <taxon>Paenibacillaceae</taxon>
        <taxon>Paenibacillus</taxon>
    </lineage>
</organism>
<sequence length="91" mass="10132">MKPCETLIISYESGYNIQAGGSVPVAHAWRMIARDHEQVFGKKPLQTEDEASIMIRYAEEEEDAHYGAGCRDVFARFSGETGQLPKASRVV</sequence>
<evidence type="ECO:0000313" key="2">
    <source>
        <dbReference type="Proteomes" id="UP001242811"/>
    </source>
</evidence>
<comment type="caution">
    <text evidence="1">The sequence shown here is derived from an EMBL/GenBank/DDBJ whole genome shotgun (WGS) entry which is preliminary data.</text>
</comment>
<evidence type="ECO:0000313" key="1">
    <source>
        <dbReference type="EMBL" id="MDQ0495509.1"/>
    </source>
</evidence>
<accession>A0ABU0L1U1</accession>
<dbReference type="Proteomes" id="UP001242811">
    <property type="component" value="Unassembled WGS sequence"/>
</dbReference>
<keyword evidence="2" id="KW-1185">Reference proteome</keyword>